<reference evidence="2" key="1">
    <citation type="submission" date="2018-11" db="EMBL/GenBank/DDBJ databases">
        <authorList>
            <person name="Alioto T."/>
            <person name="Alioto T."/>
        </authorList>
    </citation>
    <scope>NUCLEOTIDE SEQUENCE</scope>
</reference>
<evidence type="ECO:0000313" key="2">
    <source>
        <dbReference type="EMBL" id="VDI37316.1"/>
    </source>
</evidence>
<keyword evidence="1" id="KW-0472">Membrane</keyword>
<sequence>MLWPYFKQAREDKKKAYLKRDKLFINGNEFILPDDDEMETNDGKRNYETQGLATIAVVSVGGAVLTSIVLFKIIQNATHLRMLKKVGVKDVETINNGDPDNEATQGIDDEGFVSEVSQQWQNNAPIQSTM</sequence>
<proteinExistence type="predicted"/>
<dbReference type="AlphaFoldDB" id="A0A8B6ENS1"/>
<evidence type="ECO:0000313" key="3">
    <source>
        <dbReference type="Proteomes" id="UP000596742"/>
    </source>
</evidence>
<gene>
    <name evidence="2" type="ORF">MGAL_10B053358</name>
</gene>
<comment type="caution">
    <text evidence="2">The sequence shown here is derived from an EMBL/GenBank/DDBJ whole genome shotgun (WGS) entry which is preliminary data.</text>
</comment>
<accession>A0A8B6ENS1</accession>
<dbReference type="OrthoDB" id="6775061at2759"/>
<keyword evidence="1" id="KW-1133">Transmembrane helix</keyword>
<name>A0A8B6ENS1_MYTGA</name>
<keyword evidence="3" id="KW-1185">Reference proteome</keyword>
<dbReference type="EMBL" id="UYJE01005435">
    <property type="protein sequence ID" value="VDI37316.1"/>
    <property type="molecule type" value="Genomic_DNA"/>
</dbReference>
<dbReference type="Proteomes" id="UP000596742">
    <property type="component" value="Unassembled WGS sequence"/>
</dbReference>
<feature type="transmembrane region" description="Helical" evidence="1">
    <location>
        <begin position="52"/>
        <end position="74"/>
    </location>
</feature>
<keyword evidence="1" id="KW-0812">Transmembrane</keyword>
<organism evidence="2 3">
    <name type="scientific">Mytilus galloprovincialis</name>
    <name type="common">Mediterranean mussel</name>
    <dbReference type="NCBI Taxonomy" id="29158"/>
    <lineage>
        <taxon>Eukaryota</taxon>
        <taxon>Metazoa</taxon>
        <taxon>Spiralia</taxon>
        <taxon>Lophotrochozoa</taxon>
        <taxon>Mollusca</taxon>
        <taxon>Bivalvia</taxon>
        <taxon>Autobranchia</taxon>
        <taxon>Pteriomorphia</taxon>
        <taxon>Mytilida</taxon>
        <taxon>Mytiloidea</taxon>
        <taxon>Mytilidae</taxon>
        <taxon>Mytilinae</taxon>
        <taxon>Mytilus</taxon>
    </lineage>
</organism>
<protein>
    <submittedName>
        <fullName evidence="2">Uncharacterized protein</fullName>
    </submittedName>
</protein>
<evidence type="ECO:0000256" key="1">
    <source>
        <dbReference type="SAM" id="Phobius"/>
    </source>
</evidence>